<evidence type="ECO:0000313" key="2">
    <source>
        <dbReference type="EMBL" id="RJL22644.1"/>
    </source>
</evidence>
<dbReference type="PRINTS" id="PR00080">
    <property type="entry name" value="SDRFAMILY"/>
</dbReference>
<dbReference type="InterPro" id="IPR002347">
    <property type="entry name" value="SDR_fam"/>
</dbReference>
<gene>
    <name evidence="2" type="ORF">D3P05_00155</name>
</gene>
<sequence>MDQETRPVSPRSFRLSEDFRAVVIGGTGGIGAAITQEFLDLGASVIATAATAAETEASPLAGAPGLGLAALDITDDAAVDALAREVGELDALVNCAGILRRDDEFDLEVFRQVIEVNLTGTMRCCTAFRAGLAARRGSIVNIASMNAFAALPRLPAYCASKGGVVMLTRALAHAWADQGIRVNAVAPGYIETPLNAEGRKDAAHYDRIAARTALKRWGQPEEVAGTVAYLCMPAAQYVTGSIAMVDGGFLAG</sequence>
<dbReference type="EMBL" id="QZEW01000001">
    <property type="protein sequence ID" value="RJL22644.1"/>
    <property type="molecule type" value="Genomic_DNA"/>
</dbReference>
<evidence type="ECO:0000313" key="3">
    <source>
        <dbReference type="Proteomes" id="UP000283587"/>
    </source>
</evidence>
<evidence type="ECO:0000256" key="1">
    <source>
        <dbReference type="ARBA" id="ARBA00006484"/>
    </source>
</evidence>
<dbReference type="PANTHER" id="PTHR42760">
    <property type="entry name" value="SHORT-CHAIN DEHYDROGENASES/REDUCTASES FAMILY MEMBER"/>
    <property type="match status" value="1"/>
</dbReference>
<dbReference type="SUPFAM" id="SSF51735">
    <property type="entry name" value="NAD(P)-binding Rossmann-fold domains"/>
    <property type="match status" value="1"/>
</dbReference>
<reference evidence="3" key="1">
    <citation type="submission" date="2018-09" db="EMBL/GenBank/DDBJ databases">
        <title>Paracoccus onubensis nov. sp. a moderate halophilic bacterium isolated from Gruta de las Maravillas (Aracena, Spain).</title>
        <authorList>
            <person name="Jurado V."/>
            <person name="Gutierrez-Patricio S."/>
            <person name="Gonzalez-Pimentel J.L."/>
            <person name="Miller A.Z."/>
            <person name="Laiz L."/>
            <person name="Saiz-Jimenez C."/>
        </authorList>
    </citation>
    <scope>NUCLEOTIDE SEQUENCE [LARGE SCALE GENOMIC DNA]</scope>
    <source>
        <strain evidence="3">DSM 26381</strain>
    </source>
</reference>
<comment type="caution">
    <text evidence="2">The sequence shown here is derived from an EMBL/GenBank/DDBJ whole genome shotgun (WGS) entry which is preliminary data.</text>
</comment>
<dbReference type="Gene3D" id="3.40.50.720">
    <property type="entry name" value="NAD(P)-binding Rossmann-like Domain"/>
    <property type="match status" value="1"/>
</dbReference>
<comment type="similarity">
    <text evidence="1">Belongs to the short-chain dehydrogenases/reductases (SDR) family.</text>
</comment>
<dbReference type="FunFam" id="3.40.50.720:FF:000084">
    <property type="entry name" value="Short-chain dehydrogenase reductase"/>
    <property type="match status" value="1"/>
</dbReference>
<protein>
    <submittedName>
        <fullName evidence="2">SDR family oxidoreductase</fullName>
    </submittedName>
</protein>
<dbReference type="OrthoDB" id="9796652at2"/>
<dbReference type="Proteomes" id="UP000283587">
    <property type="component" value="Unassembled WGS sequence"/>
</dbReference>
<proteinExistence type="inferred from homology"/>
<keyword evidence="3" id="KW-1185">Reference proteome</keyword>
<dbReference type="GO" id="GO:0016616">
    <property type="term" value="F:oxidoreductase activity, acting on the CH-OH group of donors, NAD or NADP as acceptor"/>
    <property type="evidence" value="ECO:0007669"/>
    <property type="project" value="TreeGrafter"/>
</dbReference>
<dbReference type="GO" id="GO:0030497">
    <property type="term" value="P:fatty acid elongation"/>
    <property type="evidence" value="ECO:0007669"/>
    <property type="project" value="TreeGrafter"/>
</dbReference>
<organism evidence="2 3">
    <name type="scientific">Paracoccus siganidrum</name>
    <dbReference type="NCBI Taxonomy" id="1276757"/>
    <lineage>
        <taxon>Bacteria</taxon>
        <taxon>Pseudomonadati</taxon>
        <taxon>Pseudomonadota</taxon>
        <taxon>Alphaproteobacteria</taxon>
        <taxon>Rhodobacterales</taxon>
        <taxon>Paracoccaceae</taxon>
        <taxon>Paracoccus</taxon>
    </lineage>
</organism>
<dbReference type="AlphaFoldDB" id="A0A419ACM0"/>
<dbReference type="Pfam" id="PF13561">
    <property type="entry name" value="adh_short_C2"/>
    <property type="match status" value="1"/>
</dbReference>
<accession>A0A419ACM0</accession>
<dbReference type="PANTHER" id="PTHR42760:SF123">
    <property type="entry name" value="OXIDOREDUCTASE"/>
    <property type="match status" value="1"/>
</dbReference>
<name>A0A419ACM0_9RHOB</name>
<dbReference type="PROSITE" id="PS00061">
    <property type="entry name" value="ADH_SHORT"/>
    <property type="match status" value="1"/>
</dbReference>
<dbReference type="PRINTS" id="PR00081">
    <property type="entry name" value="GDHRDH"/>
</dbReference>
<dbReference type="InterPro" id="IPR036291">
    <property type="entry name" value="NAD(P)-bd_dom_sf"/>
</dbReference>
<dbReference type="InterPro" id="IPR020904">
    <property type="entry name" value="Sc_DH/Rdtase_CS"/>
</dbReference>